<evidence type="ECO:0000256" key="7">
    <source>
        <dbReference type="SAM" id="SignalP"/>
    </source>
</evidence>
<feature type="signal peptide" evidence="7">
    <location>
        <begin position="1"/>
        <end position="18"/>
    </location>
</feature>
<dbReference type="InterPro" id="IPR051836">
    <property type="entry name" value="Kremen_rcpt"/>
</dbReference>
<evidence type="ECO:0000313" key="10">
    <source>
        <dbReference type="Proteomes" id="UP001628179"/>
    </source>
</evidence>
<evidence type="ECO:0000313" key="9">
    <source>
        <dbReference type="EMBL" id="GAB1318229.1"/>
    </source>
</evidence>
<feature type="chain" id="PRO_5046144531" evidence="7">
    <location>
        <begin position="19"/>
        <end position="132"/>
    </location>
</feature>
<dbReference type="PROSITE" id="PS51212">
    <property type="entry name" value="WSC"/>
    <property type="match status" value="1"/>
</dbReference>
<evidence type="ECO:0000256" key="2">
    <source>
        <dbReference type="ARBA" id="ARBA00022692"/>
    </source>
</evidence>
<dbReference type="RefSeq" id="XP_070919960.1">
    <property type="nucleotide sequence ID" value="XM_071063859.1"/>
</dbReference>
<dbReference type="Pfam" id="PF01822">
    <property type="entry name" value="WSC"/>
    <property type="match status" value="1"/>
</dbReference>
<evidence type="ECO:0000256" key="6">
    <source>
        <dbReference type="ARBA" id="ARBA00023180"/>
    </source>
</evidence>
<reference evidence="9 10" key="1">
    <citation type="submission" date="2024-09" db="EMBL/GenBank/DDBJ databases">
        <title>Itraconazole resistance in Madurella fahalii resulting from another homologue of gene encoding cytochrome P450 14-alpha sterol demethylase (CYP51).</title>
        <authorList>
            <person name="Yoshioka I."/>
            <person name="Fahal A.H."/>
            <person name="Kaneko S."/>
            <person name="Yaguchi T."/>
        </authorList>
    </citation>
    <scope>NUCLEOTIDE SEQUENCE [LARGE SCALE GENOMIC DNA]</scope>
    <source>
        <strain evidence="9 10">IFM 68171</strain>
    </source>
</reference>
<evidence type="ECO:0000256" key="1">
    <source>
        <dbReference type="ARBA" id="ARBA00004167"/>
    </source>
</evidence>
<dbReference type="PANTHER" id="PTHR24269:SF16">
    <property type="entry name" value="PROTEIN SLG1"/>
    <property type="match status" value="1"/>
</dbReference>
<keyword evidence="4" id="KW-1133">Transmembrane helix</keyword>
<protein>
    <submittedName>
        <fullName evidence="9">Fungistatic metabolite</fullName>
    </submittedName>
</protein>
<comment type="caution">
    <text evidence="9">The sequence shown here is derived from an EMBL/GenBank/DDBJ whole genome shotgun (WGS) entry which is preliminary data.</text>
</comment>
<evidence type="ECO:0000256" key="5">
    <source>
        <dbReference type="ARBA" id="ARBA00023136"/>
    </source>
</evidence>
<gene>
    <name evidence="9" type="ORF">MFIFM68171_08439</name>
</gene>
<comment type="subcellular location">
    <subcellularLocation>
        <location evidence="1">Membrane</location>
        <topology evidence="1">Single-pass membrane protein</topology>
    </subcellularLocation>
</comment>
<name>A0ABQ0GKG1_9PEZI</name>
<dbReference type="SMART" id="SM00321">
    <property type="entry name" value="WSC"/>
    <property type="match status" value="1"/>
</dbReference>
<accession>A0ABQ0GKG1</accession>
<dbReference type="GeneID" id="98179182"/>
<evidence type="ECO:0000256" key="3">
    <source>
        <dbReference type="ARBA" id="ARBA00022729"/>
    </source>
</evidence>
<proteinExistence type="predicted"/>
<keyword evidence="6" id="KW-0325">Glycoprotein</keyword>
<sequence>MQNAALTVVFLSAIGVNASPIHAALKWRAAAVIPGYDFSGCYTEATDQRALTDSALFDDQLTVEKCAAGCEGFKYFGLEYGRECYCGNTINAGSAETAAAECNFACPGNPDQDCGADNVQYKRTVHISERSI</sequence>
<evidence type="ECO:0000259" key="8">
    <source>
        <dbReference type="PROSITE" id="PS51212"/>
    </source>
</evidence>
<keyword evidence="5" id="KW-0472">Membrane</keyword>
<evidence type="ECO:0000256" key="4">
    <source>
        <dbReference type="ARBA" id="ARBA00022989"/>
    </source>
</evidence>
<feature type="domain" description="WSC" evidence="8">
    <location>
        <begin position="35"/>
        <end position="126"/>
    </location>
</feature>
<keyword evidence="2" id="KW-0812">Transmembrane</keyword>
<dbReference type="PANTHER" id="PTHR24269">
    <property type="entry name" value="KREMEN PROTEIN"/>
    <property type="match status" value="1"/>
</dbReference>
<keyword evidence="3 7" id="KW-0732">Signal</keyword>
<dbReference type="EMBL" id="BAAFSV010000004">
    <property type="protein sequence ID" value="GAB1318229.1"/>
    <property type="molecule type" value="Genomic_DNA"/>
</dbReference>
<dbReference type="InterPro" id="IPR002889">
    <property type="entry name" value="WSC_carb-bd"/>
</dbReference>
<dbReference type="Proteomes" id="UP001628179">
    <property type="component" value="Unassembled WGS sequence"/>
</dbReference>
<keyword evidence="10" id="KW-1185">Reference proteome</keyword>
<organism evidence="9 10">
    <name type="scientific">Madurella fahalii</name>
    <dbReference type="NCBI Taxonomy" id="1157608"/>
    <lineage>
        <taxon>Eukaryota</taxon>
        <taxon>Fungi</taxon>
        <taxon>Dikarya</taxon>
        <taxon>Ascomycota</taxon>
        <taxon>Pezizomycotina</taxon>
        <taxon>Sordariomycetes</taxon>
        <taxon>Sordariomycetidae</taxon>
        <taxon>Sordariales</taxon>
        <taxon>Sordariales incertae sedis</taxon>
        <taxon>Madurella</taxon>
    </lineage>
</organism>